<reference evidence="11 12" key="1">
    <citation type="submission" date="2018-08" db="EMBL/GenBank/DDBJ databases">
        <title>Parvularcula sp. SM1705, isolated from surface water of the South Sea China.</title>
        <authorList>
            <person name="Sun L."/>
        </authorList>
    </citation>
    <scope>NUCLEOTIDE SEQUENCE [LARGE SCALE GENOMIC DNA]</scope>
    <source>
        <strain evidence="11 12">SM1705</strain>
    </source>
</reference>
<feature type="binding site" evidence="9">
    <location>
        <position position="9"/>
    </location>
    <ligand>
        <name>a divalent metal cation</name>
        <dbReference type="ChEBI" id="CHEBI:60240"/>
    </ligand>
</feature>
<feature type="binding site" evidence="9">
    <location>
        <position position="40"/>
    </location>
    <ligand>
        <name>a divalent metal cation</name>
        <dbReference type="ChEBI" id="CHEBI:60240"/>
    </ligand>
</feature>
<feature type="binding site" evidence="9">
    <location>
        <position position="92"/>
    </location>
    <ligand>
        <name>a divalent metal cation</name>
        <dbReference type="ChEBI" id="CHEBI:60240"/>
    </ligand>
</feature>
<comment type="caution">
    <text evidence="11">The sequence shown here is derived from an EMBL/GenBank/DDBJ whole genome shotgun (WGS) entry which is preliminary data.</text>
</comment>
<evidence type="ECO:0000256" key="3">
    <source>
        <dbReference type="ARBA" id="ARBA00004496"/>
    </source>
</evidence>
<evidence type="ECO:0000256" key="4">
    <source>
        <dbReference type="ARBA" id="ARBA00011062"/>
    </source>
</evidence>
<dbReference type="FunCoup" id="A0A371RGV4">
    <property type="interactions" value="198"/>
</dbReference>
<dbReference type="GO" id="GO:0004309">
    <property type="term" value="F:exopolyphosphatase activity"/>
    <property type="evidence" value="ECO:0007669"/>
    <property type="project" value="TreeGrafter"/>
</dbReference>
<evidence type="ECO:0000259" key="10">
    <source>
        <dbReference type="Pfam" id="PF01975"/>
    </source>
</evidence>
<dbReference type="OrthoDB" id="9780815at2"/>
<evidence type="ECO:0000256" key="6">
    <source>
        <dbReference type="ARBA" id="ARBA00022723"/>
    </source>
</evidence>
<dbReference type="InterPro" id="IPR030048">
    <property type="entry name" value="SurE"/>
</dbReference>
<dbReference type="GO" id="GO:0046872">
    <property type="term" value="F:metal ion binding"/>
    <property type="evidence" value="ECO:0007669"/>
    <property type="project" value="UniProtKB-UniRule"/>
</dbReference>
<dbReference type="HAMAP" id="MF_00060">
    <property type="entry name" value="SurE"/>
    <property type="match status" value="1"/>
</dbReference>
<evidence type="ECO:0000313" key="12">
    <source>
        <dbReference type="Proteomes" id="UP000264589"/>
    </source>
</evidence>
<evidence type="ECO:0000256" key="1">
    <source>
        <dbReference type="ARBA" id="ARBA00000815"/>
    </source>
</evidence>
<dbReference type="Proteomes" id="UP000264589">
    <property type="component" value="Unassembled WGS sequence"/>
</dbReference>
<dbReference type="SUPFAM" id="SSF64167">
    <property type="entry name" value="SurE-like"/>
    <property type="match status" value="1"/>
</dbReference>
<dbReference type="NCBIfam" id="TIGR00087">
    <property type="entry name" value="surE"/>
    <property type="match status" value="1"/>
</dbReference>
<comment type="cofactor">
    <cofactor evidence="9">
        <name>a divalent metal cation</name>
        <dbReference type="ChEBI" id="CHEBI:60240"/>
    </cofactor>
    <text evidence="9">Binds 1 divalent metal cation per subunit.</text>
</comment>
<keyword evidence="8 9" id="KW-0378">Hydrolase</keyword>
<comment type="function">
    <text evidence="9">Nucleotidase that shows phosphatase activity on nucleoside 5'-monophosphates.</text>
</comment>
<comment type="similarity">
    <text evidence="4 9">Belongs to the SurE nucleotidase family.</text>
</comment>
<dbReference type="AlphaFoldDB" id="A0A371RGV4"/>
<dbReference type="PANTHER" id="PTHR30457:SF12">
    <property type="entry name" value="5'_3'-NUCLEOTIDASE SURE"/>
    <property type="match status" value="1"/>
</dbReference>
<evidence type="ECO:0000313" key="11">
    <source>
        <dbReference type="EMBL" id="RFB04684.1"/>
    </source>
</evidence>
<keyword evidence="7 9" id="KW-0547">Nucleotide-binding</keyword>
<keyword evidence="12" id="KW-1185">Reference proteome</keyword>
<dbReference type="InterPro" id="IPR036523">
    <property type="entry name" value="SurE-like_sf"/>
</dbReference>
<comment type="catalytic activity">
    <reaction evidence="1 9">
        <text>a ribonucleoside 5'-phosphate + H2O = a ribonucleoside + phosphate</text>
        <dbReference type="Rhea" id="RHEA:12484"/>
        <dbReference type="ChEBI" id="CHEBI:15377"/>
        <dbReference type="ChEBI" id="CHEBI:18254"/>
        <dbReference type="ChEBI" id="CHEBI:43474"/>
        <dbReference type="ChEBI" id="CHEBI:58043"/>
        <dbReference type="EC" id="3.1.3.5"/>
    </reaction>
</comment>
<dbReference type="EMBL" id="QUQO01000001">
    <property type="protein sequence ID" value="RFB04684.1"/>
    <property type="molecule type" value="Genomic_DNA"/>
</dbReference>
<dbReference type="Pfam" id="PF01975">
    <property type="entry name" value="SurE"/>
    <property type="match status" value="1"/>
</dbReference>
<keyword evidence="5 9" id="KW-0963">Cytoplasm</keyword>
<dbReference type="RefSeq" id="WP_116391317.1">
    <property type="nucleotide sequence ID" value="NZ_CAXQPM010000009.1"/>
</dbReference>
<protein>
    <recommendedName>
        <fullName evidence="9">5'-nucleotidase SurE</fullName>
        <ecNumber evidence="9">3.1.3.5</ecNumber>
    </recommendedName>
    <alternativeName>
        <fullName evidence="9">Nucleoside 5'-monophosphate phosphohydrolase</fullName>
    </alternativeName>
</protein>
<dbReference type="GO" id="GO:0008253">
    <property type="term" value="F:5'-nucleotidase activity"/>
    <property type="evidence" value="ECO:0007669"/>
    <property type="project" value="UniProtKB-UniRule"/>
</dbReference>
<dbReference type="FunFam" id="3.40.1210.10:FF:000001">
    <property type="entry name" value="5'/3'-nucleotidase SurE"/>
    <property type="match status" value="1"/>
</dbReference>
<sequence>MRILCSNDDGIHSGGLAALEEIARQLTDDVWTVAPEVDQSGMSRSITLTRPLRVRKVAPQRYAVDGTPTDCVQLGVSQLLDKKPDLVLSGVNNGQNVADDVTFSGTVAVALQGMNLGIPSVALSQTRSDRTAVKWRTAQEHAPGILRKLLEAGWPRDVIININFPDREPDDIEGIEVVSQGRRENIELYAEERTDLRQRRYYWFGFAGKPEMPPEGSDLRAIADGKIAITPLHIDLTHADSMDVLKGKFEG</sequence>
<gene>
    <name evidence="9 11" type="primary">surE</name>
    <name evidence="11" type="ORF">DX908_04970</name>
</gene>
<dbReference type="InParanoid" id="A0A371RGV4"/>
<proteinExistence type="inferred from homology"/>
<feature type="domain" description="Survival protein SurE-like phosphatase/nucleotidase" evidence="10">
    <location>
        <begin position="3"/>
        <end position="184"/>
    </location>
</feature>
<evidence type="ECO:0000256" key="5">
    <source>
        <dbReference type="ARBA" id="ARBA00022490"/>
    </source>
</evidence>
<dbReference type="GO" id="GO:0008254">
    <property type="term" value="F:3'-nucleotidase activity"/>
    <property type="evidence" value="ECO:0007669"/>
    <property type="project" value="TreeGrafter"/>
</dbReference>
<organism evidence="11 12">
    <name type="scientific">Parvularcula marina</name>
    <dbReference type="NCBI Taxonomy" id="2292771"/>
    <lineage>
        <taxon>Bacteria</taxon>
        <taxon>Pseudomonadati</taxon>
        <taxon>Pseudomonadota</taxon>
        <taxon>Alphaproteobacteria</taxon>
        <taxon>Parvularculales</taxon>
        <taxon>Parvularculaceae</taxon>
        <taxon>Parvularcula</taxon>
    </lineage>
</organism>
<dbReference type="Gene3D" id="3.40.1210.10">
    <property type="entry name" value="Survival protein SurE-like phosphatase/nucleotidase"/>
    <property type="match status" value="1"/>
</dbReference>
<dbReference type="InterPro" id="IPR002828">
    <property type="entry name" value="SurE-like_Pase/nucleotidase"/>
</dbReference>
<name>A0A371RGV4_9PROT</name>
<evidence type="ECO:0000256" key="2">
    <source>
        <dbReference type="ARBA" id="ARBA00001946"/>
    </source>
</evidence>
<evidence type="ECO:0000256" key="8">
    <source>
        <dbReference type="ARBA" id="ARBA00022801"/>
    </source>
</evidence>
<evidence type="ECO:0000256" key="9">
    <source>
        <dbReference type="HAMAP-Rule" id="MF_00060"/>
    </source>
</evidence>
<dbReference type="PANTHER" id="PTHR30457">
    <property type="entry name" value="5'-NUCLEOTIDASE SURE"/>
    <property type="match status" value="1"/>
</dbReference>
<dbReference type="EC" id="3.1.3.5" evidence="9"/>
<evidence type="ECO:0000256" key="7">
    <source>
        <dbReference type="ARBA" id="ARBA00022741"/>
    </source>
</evidence>
<dbReference type="NCBIfam" id="NF001490">
    <property type="entry name" value="PRK00346.1-4"/>
    <property type="match status" value="1"/>
</dbReference>
<keyword evidence="6 9" id="KW-0479">Metal-binding</keyword>
<accession>A0A371RGV4</accession>
<dbReference type="GO" id="GO:0005737">
    <property type="term" value="C:cytoplasm"/>
    <property type="evidence" value="ECO:0007669"/>
    <property type="project" value="UniProtKB-SubCell"/>
</dbReference>
<dbReference type="GO" id="GO:0000166">
    <property type="term" value="F:nucleotide binding"/>
    <property type="evidence" value="ECO:0007669"/>
    <property type="project" value="UniProtKB-KW"/>
</dbReference>
<feature type="binding site" evidence="9">
    <location>
        <position position="8"/>
    </location>
    <ligand>
        <name>a divalent metal cation</name>
        <dbReference type="ChEBI" id="CHEBI:60240"/>
    </ligand>
</feature>
<comment type="cofactor">
    <cofactor evidence="2">
        <name>Mg(2+)</name>
        <dbReference type="ChEBI" id="CHEBI:18420"/>
    </cofactor>
</comment>
<comment type="subcellular location">
    <subcellularLocation>
        <location evidence="3 9">Cytoplasm</location>
    </subcellularLocation>
</comment>